<evidence type="ECO:0000313" key="2">
    <source>
        <dbReference type="EMBL" id="GEP54269.1"/>
    </source>
</evidence>
<dbReference type="EMBL" id="BKAJ01000029">
    <property type="protein sequence ID" value="GEP54269.1"/>
    <property type="molecule type" value="Genomic_DNA"/>
</dbReference>
<dbReference type="Proteomes" id="UP000321058">
    <property type="component" value="Unassembled WGS sequence"/>
</dbReference>
<sequence>MSAEGLRVLPSLHGPGETLDRLEAAVTRHGMTIFARIDHGAAAKKAGLELRPTVVVFFGNPRAGTPAMQRTPTVAIDLPMRMLIWQDDNGATWLAYNEPAWLFRRHGIVDDGSVDVMIDVLQSIGGEATGR</sequence>
<dbReference type="Gene3D" id="3.30.310.70">
    <property type="entry name" value="TT1751-like domain"/>
    <property type="match status" value="1"/>
</dbReference>
<protein>
    <recommendedName>
        <fullName evidence="1">DUF302 domain-containing protein</fullName>
    </recommendedName>
</protein>
<dbReference type="PANTHER" id="PTHR38342:SF2">
    <property type="entry name" value="INNER MEMBRANE OR EXPORTED"/>
    <property type="match status" value="1"/>
</dbReference>
<feature type="domain" description="DUF302" evidence="1">
    <location>
        <begin position="37"/>
        <end position="99"/>
    </location>
</feature>
<dbReference type="AlphaFoldDB" id="A0A512N5K7"/>
<dbReference type="Pfam" id="PF03625">
    <property type="entry name" value="DUF302"/>
    <property type="match status" value="1"/>
</dbReference>
<proteinExistence type="predicted"/>
<evidence type="ECO:0000313" key="3">
    <source>
        <dbReference type="Proteomes" id="UP000321058"/>
    </source>
</evidence>
<dbReference type="CDD" id="cd14797">
    <property type="entry name" value="DUF302"/>
    <property type="match status" value="1"/>
</dbReference>
<accession>A0A512N5K7</accession>
<dbReference type="RefSeq" id="WP_218037269.1">
    <property type="nucleotide sequence ID" value="NZ_BKAJ01000029.1"/>
</dbReference>
<dbReference type="SUPFAM" id="SSF103247">
    <property type="entry name" value="TT1751-like"/>
    <property type="match status" value="1"/>
</dbReference>
<name>A0A512N5K7_9HYPH</name>
<comment type="caution">
    <text evidence="2">The sequence shown here is derived from an EMBL/GenBank/DDBJ whole genome shotgun (WGS) entry which is preliminary data.</text>
</comment>
<organism evidence="2 3">
    <name type="scientific">Reyranella soli</name>
    <dbReference type="NCBI Taxonomy" id="1230389"/>
    <lineage>
        <taxon>Bacteria</taxon>
        <taxon>Pseudomonadati</taxon>
        <taxon>Pseudomonadota</taxon>
        <taxon>Alphaproteobacteria</taxon>
        <taxon>Hyphomicrobiales</taxon>
        <taxon>Reyranellaceae</taxon>
        <taxon>Reyranella</taxon>
    </lineage>
</organism>
<dbReference type="InterPro" id="IPR005180">
    <property type="entry name" value="DUF302"/>
</dbReference>
<evidence type="ECO:0000259" key="1">
    <source>
        <dbReference type="Pfam" id="PF03625"/>
    </source>
</evidence>
<reference evidence="2 3" key="1">
    <citation type="submission" date="2019-07" db="EMBL/GenBank/DDBJ databases">
        <title>Whole genome shotgun sequence of Reyranella soli NBRC 108950.</title>
        <authorList>
            <person name="Hosoyama A."/>
            <person name="Uohara A."/>
            <person name="Ohji S."/>
            <person name="Ichikawa N."/>
        </authorList>
    </citation>
    <scope>NUCLEOTIDE SEQUENCE [LARGE SCALE GENOMIC DNA]</scope>
    <source>
        <strain evidence="2 3">NBRC 108950</strain>
    </source>
</reference>
<dbReference type="PANTHER" id="PTHR38342">
    <property type="entry name" value="SLR5037 PROTEIN"/>
    <property type="match status" value="1"/>
</dbReference>
<gene>
    <name evidence="2" type="ORF">RSO01_14350</name>
</gene>
<keyword evidence="3" id="KW-1185">Reference proteome</keyword>
<dbReference type="InterPro" id="IPR035923">
    <property type="entry name" value="TT1751-like_sf"/>
</dbReference>